<dbReference type="EnsemblMetazoa" id="AFAF007511-RA">
    <property type="protein sequence ID" value="AFAF007511-PA"/>
    <property type="gene ID" value="AFAF007511"/>
</dbReference>
<feature type="compositionally biased region" description="Polar residues" evidence="1">
    <location>
        <begin position="44"/>
        <end position="58"/>
    </location>
</feature>
<dbReference type="VEuPathDB" id="VectorBase:AFAF007511"/>
<organism evidence="2 3">
    <name type="scientific">Anopheles farauti</name>
    <dbReference type="NCBI Taxonomy" id="69004"/>
    <lineage>
        <taxon>Eukaryota</taxon>
        <taxon>Metazoa</taxon>
        <taxon>Ecdysozoa</taxon>
        <taxon>Arthropoda</taxon>
        <taxon>Hexapoda</taxon>
        <taxon>Insecta</taxon>
        <taxon>Pterygota</taxon>
        <taxon>Neoptera</taxon>
        <taxon>Endopterygota</taxon>
        <taxon>Diptera</taxon>
        <taxon>Nematocera</taxon>
        <taxon>Culicoidea</taxon>
        <taxon>Culicidae</taxon>
        <taxon>Anophelinae</taxon>
        <taxon>Anopheles</taxon>
    </lineage>
</organism>
<name>A0A182QCN8_9DIPT</name>
<dbReference type="EMBL" id="AXCN02001929">
    <property type="status" value="NOT_ANNOTATED_CDS"/>
    <property type="molecule type" value="Genomic_DNA"/>
</dbReference>
<dbReference type="Proteomes" id="UP000075886">
    <property type="component" value="Unassembled WGS sequence"/>
</dbReference>
<keyword evidence="3" id="KW-1185">Reference proteome</keyword>
<evidence type="ECO:0000313" key="3">
    <source>
        <dbReference type="Proteomes" id="UP000075886"/>
    </source>
</evidence>
<reference evidence="3" key="1">
    <citation type="submission" date="2014-01" db="EMBL/GenBank/DDBJ databases">
        <title>The Genome Sequence of Anopheles farauti FAR1 (V2).</title>
        <authorList>
            <consortium name="The Broad Institute Genomics Platform"/>
            <person name="Neafsey D.E."/>
            <person name="Besansky N."/>
            <person name="Howell P."/>
            <person name="Walton C."/>
            <person name="Young S.K."/>
            <person name="Zeng Q."/>
            <person name="Gargeya S."/>
            <person name="Fitzgerald M."/>
            <person name="Haas B."/>
            <person name="Abouelleil A."/>
            <person name="Allen A.W."/>
            <person name="Alvarado L."/>
            <person name="Arachchi H.M."/>
            <person name="Berlin A.M."/>
            <person name="Chapman S.B."/>
            <person name="Gainer-Dewar J."/>
            <person name="Goldberg J."/>
            <person name="Griggs A."/>
            <person name="Gujja S."/>
            <person name="Hansen M."/>
            <person name="Howarth C."/>
            <person name="Imamovic A."/>
            <person name="Ireland A."/>
            <person name="Larimer J."/>
            <person name="McCowan C."/>
            <person name="Murphy C."/>
            <person name="Pearson M."/>
            <person name="Poon T.W."/>
            <person name="Priest M."/>
            <person name="Roberts A."/>
            <person name="Saif S."/>
            <person name="Shea T."/>
            <person name="Sisk P."/>
            <person name="Sykes S."/>
            <person name="Wortman J."/>
            <person name="Nusbaum C."/>
            <person name="Birren B."/>
        </authorList>
    </citation>
    <scope>NUCLEOTIDE SEQUENCE [LARGE SCALE GENOMIC DNA]</scope>
    <source>
        <strain evidence="3">FAR1</strain>
    </source>
</reference>
<evidence type="ECO:0000313" key="2">
    <source>
        <dbReference type="EnsemblMetazoa" id="AFAF007511-PA"/>
    </source>
</evidence>
<evidence type="ECO:0000256" key="1">
    <source>
        <dbReference type="SAM" id="MobiDB-lite"/>
    </source>
</evidence>
<feature type="region of interest" description="Disordered" evidence="1">
    <location>
        <begin position="181"/>
        <end position="207"/>
    </location>
</feature>
<sequence>MLLKVGAALVRAVDVETAGTQTEETELGEARPLKSDASVVQRCTIGTQTEEDGFSTQTKKGRVPKERAAAEVVKQPAAKKPKKPTAAPKAKAKKKEALPASEKGVAKGPIAKPESCTKRKRPKPRPSVIKVSAVGEVGTKTYVELLTRMQEDPALKGVGSNIVRTRRAGDGALLLNVKKGADVRELTPPKQAGEQGDRYGHGAYGHR</sequence>
<proteinExistence type="predicted"/>
<feature type="region of interest" description="Disordered" evidence="1">
    <location>
        <begin position="17"/>
        <end position="132"/>
    </location>
</feature>
<protein>
    <submittedName>
        <fullName evidence="2">Uncharacterized protein</fullName>
    </submittedName>
</protein>
<dbReference type="AlphaFoldDB" id="A0A182QCN8"/>
<accession>A0A182QCN8</accession>
<reference evidence="2" key="2">
    <citation type="submission" date="2020-05" db="UniProtKB">
        <authorList>
            <consortium name="EnsemblMetazoa"/>
        </authorList>
    </citation>
    <scope>IDENTIFICATION</scope>
    <source>
        <strain evidence="2">FAR1</strain>
    </source>
</reference>